<gene>
    <name evidence="5" type="ORF">DSM106972_090620</name>
</gene>
<evidence type="ECO:0000256" key="1">
    <source>
        <dbReference type="ARBA" id="ARBA00001933"/>
    </source>
</evidence>
<dbReference type="AlphaFoldDB" id="A0A433UN70"/>
<accession>A0A433UN70</accession>
<dbReference type="PANTHER" id="PTHR43510:SF1">
    <property type="entry name" value="AMINOTRANSFERASE FUNCTION, HYPOTHETICAL (EUROFUNG)"/>
    <property type="match status" value="1"/>
</dbReference>
<dbReference type="Pfam" id="PF00155">
    <property type="entry name" value="Aminotran_1_2"/>
    <property type="match status" value="1"/>
</dbReference>
<dbReference type="NCBIfam" id="TIGR03947">
    <property type="entry name" value="viomycin_VioD"/>
    <property type="match status" value="1"/>
</dbReference>
<keyword evidence="5" id="KW-0808">Transferase</keyword>
<keyword evidence="2 3" id="KW-0663">Pyridoxal phosphate</keyword>
<dbReference type="Proteomes" id="UP000271624">
    <property type="component" value="Unassembled WGS sequence"/>
</dbReference>
<dbReference type="InterPro" id="IPR015422">
    <property type="entry name" value="PyrdxlP-dep_Trfase_small"/>
</dbReference>
<dbReference type="InterPro" id="IPR015421">
    <property type="entry name" value="PyrdxlP-dep_Trfase_major"/>
</dbReference>
<dbReference type="RefSeq" id="WP_127087021.1">
    <property type="nucleotide sequence ID" value="NZ_RSCL01000042.1"/>
</dbReference>
<feature type="domain" description="Aminotransferase class I/classII large" evidence="4">
    <location>
        <begin position="40"/>
        <end position="361"/>
    </location>
</feature>
<evidence type="ECO:0000256" key="3">
    <source>
        <dbReference type="RuleBase" id="RU003693"/>
    </source>
</evidence>
<dbReference type="InterPro" id="IPR015424">
    <property type="entry name" value="PyrdxlP-dep_Trfase"/>
</dbReference>
<dbReference type="GO" id="GO:0008483">
    <property type="term" value="F:transaminase activity"/>
    <property type="evidence" value="ECO:0007669"/>
    <property type="project" value="UniProtKB-KW"/>
</dbReference>
<dbReference type="OrthoDB" id="9803354at2"/>
<evidence type="ECO:0000259" key="4">
    <source>
        <dbReference type="Pfam" id="PF00155"/>
    </source>
</evidence>
<evidence type="ECO:0000313" key="5">
    <source>
        <dbReference type="EMBL" id="RUS95286.1"/>
    </source>
</evidence>
<evidence type="ECO:0000256" key="2">
    <source>
        <dbReference type="ARBA" id="ARBA00022898"/>
    </source>
</evidence>
<dbReference type="InterPro" id="IPR004839">
    <property type="entry name" value="Aminotransferase_I/II_large"/>
</dbReference>
<dbReference type="Gene3D" id="3.40.640.10">
    <property type="entry name" value="Type I PLP-dependent aspartate aminotransferase-like (Major domain)"/>
    <property type="match status" value="1"/>
</dbReference>
<keyword evidence="5" id="KW-0032">Aminotransferase</keyword>
<dbReference type="PROSITE" id="PS00599">
    <property type="entry name" value="AA_TRANSFER_CLASS_2"/>
    <property type="match status" value="1"/>
</dbReference>
<keyword evidence="6" id="KW-1185">Reference proteome</keyword>
<reference evidence="5" key="2">
    <citation type="journal article" date="2019" name="Genome Biol. Evol.">
        <title>Day and night: Metabolic profiles and evolutionary relationships of six axenic non-marine cyanobacteria.</title>
        <authorList>
            <person name="Will S.E."/>
            <person name="Henke P."/>
            <person name="Boedeker C."/>
            <person name="Huang S."/>
            <person name="Brinkmann H."/>
            <person name="Rohde M."/>
            <person name="Jarek M."/>
            <person name="Friedl T."/>
            <person name="Seufert S."/>
            <person name="Schumacher M."/>
            <person name="Overmann J."/>
            <person name="Neumann-Schaal M."/>
            <person name="Petersen J."/>
        </authorList>
    </citation>
    <scope>NUCLEOTIDE SEQUENCE [LARGE SCALE GENOMIC DNA]</scope>
    <source>
        <strain evidence="5">PCC 7102</strain>
    </source>
</reference>
<dbReference type="InterPro" id="IPR023965">
    <property type="entry name" value="Capreomycidine_synthase"/>
</dbReference>
<organism evidence="5 6">
    <name type="scientific">Dulcicalothrix desertica PCC 7102</name>
    <dbReference type="NCBI Taxonomy" id="232991"/>
    <lineage>
        <taxon>Bacteria</taxon>
        <taxon>Bacillati</taxon>
        <taxon>Cyanobacteriota</taxon>
        <taxon>Cyanophyceae</taxon>
        <taxon>Nostocales</taxon>
        <taxon>Calotrichaceae</taxon>
        <taxon>Dulcicalothrix</taxon>
    </lineage>
</organism>
<evidence type="ECO:0000313" key="6">
    <source>
        <dbReference type="Proteomes" id="UP000271624"/>
    </source>
</evidence>
<name>A0A433UN70_9CYAN</name>
<dbReference type="PANTHER" id="PTHR43510">
    <property type="entry name" value="AMINOTRANSFERASE FUNCTION, HYPOTHETICAL (EUROFUNG)"/>
    <property type="match status" value="1"/>
</dbReference>
<dbReference type="Gene3D" id="3.90.1150.10">
    <property type="entry name" value="Aspartate Aminotransferase, domain 1"/>
    <property type="match status" value="1"/>
</dbReference>
<dbReference type="GO" id="GO:0030170">
    <property type="term" value="F:pyridoxal phosphate binding"/>
    <property type="evidence" value="ECO:0007669"/>
    <property type="project" value="InterPro"/>
</dbReference>
<dbReference type="InterPro" id="IPR001917">
    <property type="entry name" value="Aminotrans_II_pyridoxalP_BS"/>
</dbReference>
<comment type="caution">
    <text evidence="5">The sequence shown here is derived from an EMBL/GenBank/DDBJ whole genome shotgun (WGS) entry which is preliminary data.</text>
</comment>
<dbReference type="CDD" id="cd00609">
    <property type="entry name" value="AAT_like"/>
    <property type="match status" value="1"/>
</dbReference>
<sequence length="375" mass="42739">MNTIPPAHLECWMRNYYFNTNIDISSSSVESFSLADIRQLTDLTQKELDSVVFNDSSSYGSFDLRKEIAFRWGNENPEQVMVTHGSSEAIYLIMSTLLNANDEVVVLDPCYQQLYSIAESIGCKLKPWRLRPEYNFVPNIEEVKSLITPNTRMVVVNFPHNPTGASLTLEEQQELINAVAEVGAYLVWDAAFAELVYKDSPLPNPNLWYKNSISLGTLSKAYGLPGLRFGWCIASSNILERFVYRRDYITLHLSPLVELIAQRVIHKVDSFLNIRLHQAHTNLKILSEWIYRHKEFVDWAYPQGGVCGFLRLHTISNSEAFCRYLANVYGVLLVPGNCFNYDNYVRLGFGSSTPQLIEGLNRLSKALVNYQAKPL</sequence>
<reference evidence="5" key="1">
    <citation type="submission" date="2018-12" db="EMBL/GenBank/DDBJ databases">
        <authorList>
            <person name="Will S."/>
            <person name="Neumann-Schaal M."/>
            <person name="Henke P."/>
        </authorList>
    </citation>
    <scope>NUCLEOTIDE SEQUENCE</scope>
    <source>
        <strain evidence="5">PCC 7102</strain>
    </source>
</reference>
<dbReference type="SUPFAM" id="SSF53383">
    <property type="entry name" value="PLP-dependent transferases"/>
    <property type="match status" value="1"/>
</dbReference>
<dbReference type="EMBL" id="RSCL01000042">
    <property type="protein sequence ID" value="RUS95286.1"/>
    <property type="molecule type" value="Genomic_DNA"/>
</dbReference>
<comment type="similarity">
    <text evidence="3">Belongs to the class-II pyridoxal-phosphate-dependent aminotransferase family.</text>
</comment>
<proteinExistence type="inferred from homology"/>
<comment type="cofactor">
    <cofactor evidence="1 3">
        <name>pyridoxal 5'-phosphate</name>
        <dbReference type="ChEBI" id="CHEBI:597326"/>
    </cofactor>
</comment>
<protein>
    <submittedName>
        <fullName evidence="5">Aminotransferase</fullName>
    </submittedName>
</protein>